<dbReference type="RefSeq" id="WP_135589814.1">
    <property type="nucleotide sequence ID" value="NZ_RQEP01000019.1"/>
</dbReference>
<comment type="caution">
    <text evidence="2">The sequence shown here is derived from an EMBL/GenBank/DDBJ whole genome shotgun (WGS) entry which is preliminary data.</text>
</comment>
<sequence>MPFFQKKWRLAPAWRRPLLLLASFLILIIKFSFLFSQDTLSGWSLHAQTHLAEIYDSLLDGGQSLGYDTRWFSGMPVFYYEPPFFYFMVAILHKTVFFWSSLSLSFNIGILVSILLFTYAFIKFSLLLLSETNHRANTVMLAMSGLLFFFLCAGEEPFGLSLVGLFNGSVTGFFGLGWSLLGFYYLEKYRTTGKLSSLAKYLVVSACVYYSDFPSSMFYLVSLLIYFLFLGEELGKRAFSLVFFIPLIFAAPVWWNFLKYSSYRAETFPMESTPGLISILGSGALKPIWEGSGLFAFLWNFIVGLHWIQAVFPVLFLLGIRFILKRKIFPPASRFVFFASLIFYWIGVDTSLSKFFPGLGFPWYRALDLSLLFLTLSALETAVHLLKNKTSTLVGQYSVVALLFFALIRFFLWHPELEWKENTTFLKDSFSSTGMKEVEATLSELPKDSKIFPEIDSHRKWGDSPFTLGLIIRRAGHRNILGMEADASLSSLAIQPYLSRYLPWTSWKRNPGYEEELPDEEAGRGLHRFLQSNGTSYILGSTEKLYRILKSNPSRFELVKGWVNEEGLQTNESPTHTYEKELENKAFLFLFRVKNPGSDLALLTEKAWGVADYRELTGGKALRPKRFLYNTNEAILHEGLDSGIVFARIGKKEIQNAGGNLSQWFQGILVLNVPPAQAFWKEELKAEFGDLQFLDRDEFLGRFFPVKERSKLEVEVPTLAEIPILPRVFSDESILSETETATLSPEIKETGKKSYCRIVRRSFFPKWEDENGGVLFQTQRNEILVCSQNPDVQLKFWKGNSPLLTIVMFLLPVLFLFASFIKGRWFFR</sequence>
<dbReference type="AlphaFoldDB" id="A0A4R9FMV3"/>
<evidence type="ECO:0008006" key="4">
    <source>
        <dbReference type="Google" id="ProtNLM"/>
    </source>
</evidence>
<evidence type="ECO:0000313" key="2">
    <source>
        <dbReference type="EMBL" id="TGJ99722.1"/>
    </source>
</evidence>
<gene>
    <name evidence="2" type="ORF">EHO59_18000</name>
</gene>
<feature type="transmembrane region" description="Helical" evidence="1">
    <location>
        <begin position="104"/>
        <end position="122"/>
    </location>
</feature>
<feature type="transmembrane region" description="Helical" evidence="1">
    <location>
        <begin position="165"/>
        <end position="186"/>
    </location>
</feature>
<feature type="transmembrane region" description="Helical" evidence="1">
    <location>
        <begin position="393"/>
        <end position="413"/>
    </location>
</feature>
<evidence type="ECO:0000256" key="1">
    <source>
        <dbReference type="SAM" id="Phobius"/>
    </source>
</evidence>
<feature type="transmembrane region" description="Helical" evidence="1">
    <location>
        <begin position="238"/>
        <end position="257"/>
    </location>
</feature>
<feature type="transmembrane region" description="Helical" evidence="1">
    <location>
        <begin position="134"/>
        <end position="153"/>
    </location>
</feature>
<feature type="transmembrane region" description="Helical" evidence="1">
    <location>
        <begin position="366"/>
        <end position="386"/>
    </location>
</feature>
<dbReference type="Proteomes" id="UP000297453">
    <property type="component" value="Unassembled WGS sequence"/>
</dbReference>
<proteinExistence type="predicted"/>
<feature type="transmembrane region" description="Helical" evidence="1">
    <location>
        <begin position="198"/>
        <end position="231"/>
    </location>
</feature>
<protein>
    <recommendedName>
        <fullName evidence="4">Membrane protein 6-pyruvoyl-tetrahydropterin synthase-related domain-containing protein</fullName>
    </recommendedName>
</protein>
<keyword evidence="1" id="KW-0472">Membrane</keyword>
<evidence type="ECO:0000313" key="3">
    <source>
        <dbReference type="Proteomes" id="UP000297453"/>
    </source>
</evidence>
<feature type="transmembrane region" description="Helical" evidence="1">
    <location>
        <begin position="803"/>
        <end position="821"/>
    </location>
</feature>
<feature type="transmembrane region" description="Helical" evidence="1">
    <location>
        <begin position="328"/>
        <end position="346"/>
    </location>
</feature>
<organism evidence="2 3">
    <name type="scientific">Leptospira semungkisensis</name>
    <dbReference type="NCBI Taxonomy" id="2484985"/>
    <lineage>
        <taxon>Bacteria</taxon>
        <taxon>Pseudomonadati</taxon>
        <taxon>Spirochaetota</taxon>
        <taxon>Spirochaetia</taxon>
        <taxon>Leptospirales</taxon>
        <taxon>Leptospiraceae</taxon>
        <taxon>Leptospira</taxon>
    </lineage>
</organism>
<feature type="transmembrane region" description="Helical" evidence="1">
    <location>
        <begin position="294"/>
        <end position="316"/>
    </location>
</feature>
<keyword evidence="1" id="KW-1133">Transmembrane helix</keyword>
<reference evidence="2" key="1">
    <citation type="journal article" date="2019" name="PLoS Negl. Trop. Dis.">
        <title>Revisiting the worldwide diversity of Leptospira species in the environment.</title>
        <authorList>
            <person name="Vincent A.T."/>
            <person name="Schiettekatte O."/>
            <person name="Bourhy P."/>
            <person name="Veyrier F.J."/>
            <person name="Picardeau M."/>
        </authorList>
    </citation>
    <scope>NUCLEOTIDE SEQUENCE [LARGE SCALE GENOMIC DNA]</scope>
    <source>
        <strain evidence="2">SSS9</strain>
    </source>
</reference>
<dbReference type="EMBL" id="RQEP01000019">
    <property type="protein sequence ID" value="TGJ99722.1"/>
    <property type="molecule type" value="Genomic_DNA"/>
</dbReference>
<keyword evidence="1" id="KW-0812">Transmembrane</keyword>
<keyword evidence="3" id="KW-1185">Reference proteome</keyword>
<name>A0A4R9FMV3_9LEPT</name>
<feature type="transmembrane region" description="Helical" evidence="1">
    <location>
        <begin position="71"/>
        <end position="92"/>
    </location>
</feature>
<accession>A0A4R9FMV3</accession>
<dbReference type="OrthoDB" id="310894at2"/>